<sequence>MQILTGRLNIVAVQAMSKASNMTTLKELELFAFDPVFNRPLAENPHFVAGLEMNRYLYDTKITREQCAKVVVKNKLNALNNPYAGHGAKITVEDVLNSEMISYPLTRLDISPSSDGAVVMVLASEETAKKLSDKPIWIRGVGWCSDTFSLESRDWAQPISTKIAAEMAYKMAKINDPKREIDLVELSDLFSYKELQHLEALKFCSKGEAGKMVDDGVTEIGGELPVNPSGGSLGVGNLYECSGAQKALEIILQLRGEAGKRQIKNANIGLAHAWRGVPTTTSVIAILSN</sequence>
<dbReference type="SUPFAM" id="SSF53901">
    <property type="entry name" value="Thiolase-like"/>
    <property type="match status" value="2"/>
</dbReference>
<name>X1BKV2_9ZZZZ</name>
<reference evidence="2" key="1">
    <citation type="journal article" date="2014" name="Front. Microbiol.">
        <title>High frequency of phylogenetically diverse reductive dehalogenase-homologous genes in deep subseafloor sedimentary metagenomes.</title>
        <authorList>
            <person name="Kawai M."/>
            <person name="Futagami T."/>
            <person name="Toyoda A."/>
            <person name="Takaki Y."/>
            <person name="Nishi S."/>
            <person name="Hori S."/>
            <person name="Arai W."/>
            <person name="Tsubouchi T."/>
            <person name="Morono Y."/>
            <person name="Uchiyama I."/>
            <person name="Ito T."/>
            <person name="Fujiyama A."/>
            <person name="Inagaki F."/>
            <person name="Takami H."/>
        </authorList>
    </citation>
    <scope>NUCLEOTIDE SEQUENCE</scope>
    <source>
        <strain evidence="2">Expedition CK06-06</strain>
    </source>
</reference>
<dbReference type="Gene3D" id="3.40.47.10">
    <property type="match status" value="1"/>
</dbReference>
<comment type="caution">
    <text evidence="2">The sequence shown here is derived from an EMBL/GenBank/DDBJ whole genome shotgun (WGS) entry which is preliminary data.</text>
</comment>
<proteinExistence type="predicted"/>
<evidence type="ECO:0000259" key="1">
    <source>
        <dbReference type="Pfam" id="PF22691"/>
    </source>
</evidence>
<dbReference type="CDD" id="cd00829">
    <property type="entry name" value="SCP-x_thiolase"/>
    <property type="match status" value="1"/>
</dbReference>
<dbReference type="PANTHER" id="PTHR42870:SF7">
    <property type="entry name" value="ACETYL-COA C-ACETYLTRANSFERASE (ACETOACETYL-COA THIOLASE) (ACAB-3)"/>
    <property type="match status" value="1"/>
</dbReference>
<dbReference type="EMBL" id="BART01000473">
    <property type="protein sequence ID" value="GAG72746.1"/>
    <property type="molecule type" value="Genomic_DNA"/>
</dbReference>
<gene>
    <name evidence="2" type="ORF">S01H4_02235</name>
</gene>
<dbReference type="InterPro" id="IPR016039">
    <property type="entry name" value="Thiolase-like"/>
</dbReference>
<dbReference type="GO" id="GO:0016746">
    <property type="term" value="F:acyltransferase activity"/>
    <property type="evidence" value="ECO:0007669"/>
    <property type="project" value="InterPro"/>
</dbReference>
<dbReference type="PANTHER" id="PTHR42870">
    <property type="entry name" value="ACETYL-COA C-ACETYLTRANSFERASE"/>
    <property type="match status" value="1"/>
</dbReference>
<organism evidence="2">
    <name type="scientific">marine sediment metagenome</name>
    <dbReference type="NCBI Taxonomy" id="412755"/>
    <lineage>
        <taxon>unclassified sequences</taxon>
        <taxon>metagenomes</taxon>
        <taxon>ecological metagenomes</taxon>
    </lineage>
</organism>
<feature type="domain" description="Thiolase C-terminal" evidence="1">
    <location>
        <begin position="152"/>
        <end position="288"/>
    </location>
</feature>
<dbReference type="AlphaFoldDB" id="X1BKV2"/>
<accession>X1BKV2</accession>
<evidence type="ECO:0000313" key="2">
    <source>
        <dbReference type="EMBL" id="GAG72746.1"/>
    </source>
</evidence>
<protein>
    <recommendedName>
        <fullName evidence="1">Thiolase C-terminal domain-containing protein</fullName>
    </recommendedName>
</protein>
<dbReference type="Pfam" id="PF22691">
    <property type="entry name" value="Thiolase_C_1"/>
    <property type="match status" value="1"/>
</dbReference>
<dbReference type="InterPro" id="IPR055140">
    <property type="entry name" value="Thiolase_C_2"/>
</dbReference>